<keyword evidence="2" id="KW-1185">Reference proteome</keyword>
<evidence type="ECO:0000313" key="2">
    <source>
        <dbReference type="Proteomes" id="UP000270094"/>
    </source>
</evidence>
<organism evidence="1 2">
    <name type="scientific">Strongylus vulgaris</name>
    <name type="common">Blood worm</name>
    <dbReference type="NCBI Taxonomy" id="40348"/>
    <lineage>
        <taxon>Eukaryota</taxon>
        <taxon>Metazoa</taxon>
        <taxon>Ecdysozoa</taxon>
        <taxon>Nematoda</taxon>
        <taxon>Chromadorea</taxon>
        <taxon>Rhabditida</taxon>
        <taxon>Rhabditina</taxon>
        <taxon>Rhabditomorpha</taxon>
        <taxon>Strongyloidea</taxon>
        <taxon>Strongylidae</taxon>
        <taxon>Strongylus</taxon>
    </lineage>
</organism>
<proteinExistence type="predicted"/>
<reference evidence="1 2" key="1">
    <citation type="submission" date="2018-11" db="EMBL/GenBank/DDBJ databases">
        <authorList>
            <consortium name="Pathogen Informatics"/>
        </authorList>
    </citation>
    <scope>NUCLEOTIDE SEQUENCE [LARGE SCALE GENOMIC DNA]</scope>
</reference>
<dbReference type="AlphaFoldDB" id="A0A3P7JPI5"/>
<evidence type="ECO:0000313" key="1">
    <source>
        <dbReference type="EMBL" id="VDM78147.1"/>
    </source>
</evidence>
<accession>A0A3P7JPI5</accession>
<protein>
    <submittedName>
        <fullName evidence="1">Uncharacterized protein</fullName>
    </submittedName>
</protein>
<sequence>MFCFQHIAQLRRTTKQNLLQGTNTRTGGMPITGLAQPSIVYLLFCQGIC</sequence>
<dbReference type="EMBL" id="UYYB01101135">
    <property type="protein sequence ID" value="VDM78147.1"/>
    <property type="molecule type" value="Genomic_DNA"/>
</dbReference>
<name>A0A3P7JPI5_STRVU</name>
<dbReference type="Proteomes" id="UP000270094">
    <property type="component" value="Unassembled WGS sequence"/>
</dbReference>
<gene>
    <name evidence="1" type="ORF">SVUK_LOCUS13145</name>
</gene>